<name>A0AAV8VGW6_9CUCU</name>
<evidence type="ECO:0000313" key="1">
    <source>
        <dbReference type="EMBL" id="KAJ8913161.1"/>
    </source>
</evidence>
<protein>
    <recommendedName>
        <fullName evidence="3">RNase H type-1 domain-containing protein</fullName>
    </recommendedName>
</protein>
<reference evidence="1 2" key="1">
    <citation type="journal article" date="2023" name="Insect Mol. Biol.">
        <title>Genome sequencing provides insights into the evolution of gene families encoding plant cell wall-degrading enzymes in longhorned beetles.</title>
        <authorList>
            <person name="Shin N.R."/>
            <person name="Okamura Y."/>
            <person name="Kirsch R."/>
            <person name="Pauchet Y."/>
        </authorList>
    </citation>
    <scope>NUCLEOTIDE SEQUENCE [LARGE SCALE GENOMIC DNA]</scope>
    <source>
        <strain evidence="1">EAD_L_NR</strain>
    </source>
</reference>
<sequence>MEILRLLVKEFRWWLKNLTNSKREFYRRPYDLTIFSDASKIIWGAHNQDKQAKGFWNSNINFLELLATLRAGSTNSISYSYRIRSYTAIVEPALNGLKSLAKEQHDCSILLRIDNVTAVACINKMGSVKYKALNNLAAEIWRWCESRNIYVFGSYINSADNKKADGLSRSKFNNTEFELNPRAFQRI</sequence>
<keyword evidence="2" id="KW-1185">Reference proteome</keyword>
<feature type="non-terminal residue" evidence="1">
    <location>
        <position position="187"/>
    </location>
</feature>
<comment type="caution">
    <text evidence="1">The sequence shown here is derived from an EMBL/GenBank/DDBJ whole genome shotgun (WGS) entry which is preliminary data.</text>
</comment>
<accession>A0AAV8VGW6</accession>
<gene>
    <name evidence="1" type="ORF">NQ315_006079</name>
</gene>
<dbReference type="PANTHER" id="PTHR33050">
    <property type="entry name" value="REVERSE TRANSCRIPTASE DOMAIN-CONTAINING PROTEIN"/>
    <property type="match status" value="1"/>
</dbReference>
<evidence type="ECO:0000313" key="2">
    <source>
        <dbReference type="Proteomes" id="UP001159042"/>
    </source>
</evidence>
<proteinExistence type="predicted"/>
<dbReference type="CDD" id="cd09275">
    <property type="entry name" value="RNase_HI_RT_DIRS1"/>
    <property type="match status" value="1"/>
</dbReference>
<dbReference type="InterPro" id="IPR052055">
    <property type="entry name" value="Hepadnavirus_pol/RT"/>
</dbReference>
<dbReference type="Proteomes" id="UP001159042">
    <property type="component" value="Unassembled WGS sequence"/>
</dbReference>
<dbReference type="PANTHER" id="PTHR33050:SF7">
    <property type="entry name" value="RIBONUCLEASE H"/>
    <property type="match status" value="1"/>
</dbReference>
<organism evidence="1 2">
    <name type="scientific">Exocentrus adspersus</name>
    <dbReference type="NCBI Taxonomy" id="1586481"/>
    <lineage>
        <taxon>Eukaryota</taxon>
        <taxon>Metazoa</taxon>
        <taxon>Ecdysozoa</taxon>
        <taxon>Arthropoda</taxon>
        <taxon>Hexapoda</taxon>
        <taxon>Insecta</taxon>
        <taxon>Pterygota</taxon>
        <taxon>Neoptera</taxon>
        <taxon>Endopterygota</taxon>
        <taxon>Coleoptera</taxon>
        <taxon>Polyphaga</taxon>
        <taxon>Cucujiformia</taxon>
        <taxon>Chrysomeloidea</taxon>
        <taxon>Cerambycidae</taxon>
        <taxon>Lamiinae</taxon>
        <taxon>Acanthocinini</taxon>
        <taxon>Exocentrus</taxon>
    </lineage>
</organism>
<evidence type="ECO:0008006" key="3">
    <source>
        <dbReference type="Google" id="ProtNLM"/>
    </source>
</evidence>
<dbReference type="EMBL" id="JANEYG010000101">
    <property type="protein sequence ID" value="KAJ8913161.1"/>
    <property type="molecule type" value="Genomic_DNA"/>
</dbReference>
<dbReference type="AlphaFoldDB" id="A0AAV8VGW6"/>